<dbReference type="InterPro" id="IPR013762">
    <property type="entry name" value="Integrase-like_cat_sf"/>
</dbReference>
<feature type="active site" evidence="9">
    <location>
        <position position="191"/>
    </location>
</feature>
<organism evidence="12 13">
    <name type="scientific">Paracoccus suum</name>
    <dbReference type="NCBI Taxonomy" id="2259340"/>
    <lineage>
        <taxon>Bacteria</taxon>
        <taxon>Pseudomonadati</taxon>
        <taxon>Pseudomonadota</taxon>
        <taxon>Alphaproteobacteria</taxon>
        <taxon>Rhodobacterales</taxon>
        <taxon>Paracoccaceae</taxon>
        <taxon>Paracoccus</taxon>
    </lineage>
</organism>
<dbReference type="GO" id="GO:0007059">
    <property type="term" value="P:chromosome segregation"/>
    <property type="evidence" value="ECO:0007669"/>
    <property type="project" value="UniProtKB-UniRule"/>
</dbReference>
<dbReference type="PANTHER" id="PTHR30349:SF90">
    <property type="entry name" value="TYROSINE RECOMBINASE XERD"/>
    <property type="match status" value="1"/>
</dbReference>
<dbReference type="InterPro" id="IPR004107">
    <property type="entry name" value="Integrase_SAM-like_N"/>
</dbReference>
<keyword evidence="3 9" id="KW-0132">Cell division</keyword>
<gene>
    <name evidence="9" type="primary">xerC</name>
    <name evidence="12" type="ORF">DRW48_01235</name>
</gene>
<dbReference type="PROSITE" id="PS51898">
    <property type="entry name" value="TYR_RECOMBINASE"/>
    <property type="match status" value="1"/>
</dbReference>
<dbReference type="EMBL" id="CP030918">
    <property type="protein sequence ID" value="AXC48507.1"/>
    <property type="molecule type" value="Genomic_DNA"/>
</dbReference>
<evidence type="ECO:0000256" key="3">
    <source>
        <dbReference type="ARBA" id="ARBA00022618"/>
    </source>
</evidence>
<keyword evidence="2 9" id="KW-0963">Cytoplasm</keyword>
<dbReference type="InterPro" id="IPR023009">
    <property type="entry name" value="Tyrosine_recombinase_XerC/XerD"/>
</dbReference>
<dbReference type="Pfam" id="PF00589">
    <property type="entry name" value="Phage_integrase"/>
    <property type="match status" value="1"/>
</dbReference>
<keyword evidence="5 9" id="KW-0229">DNA integration</keyword>
<evidence type="ECO:0000259" key="11">
    <source>
        <dbReference type="PROSITE" id="PS51900"/>
    </source>
</evidence>
<accession>A0A344PGK2</accession>
<dbReference type="SUPFAM" id="SSF56349">
    <property type="entry name" value="DNA breaking-rejoining enzymes"/>
    <property type="match status" value="1"/>
</dbReference>
<dbReference type="Gene3D" id="1.10.443.10">
    <property type="entry name" value="Intergrase catalytic core"/>
    <property type="match status" value="1"/>
</dbReference>
<comment type="similarity">
    <text evidence="9">Belongs to the 'phage' integrase family. XerC subfamily.</text>
</comment>
<dbReference type="PROSITE" id="PS51900">
    <property type="entry name" value="CB"/>
    <property type="match status" value="1"/>
</dbReference>
<dbReference type="GO" id="GO:0003677">
    <property type="term" value="F:DNA binding"/>
    <property type="evidence" value="ECO:0007669"/>
    <property type="project" value="UniProtKB-UniRule"/>
</dbReference>
<dbReference type="InterPro" id="IPR011010">
    <property type="entry name" value="DNA_brk_join_enz"/>
</dbReference>
<comment type="function">
    <text evidence="9">Site-specific tyrosine recombinase, which acts by catalyzing the cutting and rejoining of the recombining DNA molecules. The XerC-XerD complex is essential to convert dimers of the bacterial chromosome into monomers to permit their segregation at cell division. It also contributes to the segregational stability of plasmids.</text>
</comment>
<feature type="active site" evidence="9">
    <location>
        <position position="285"/>
    </location>
</feature>
<name>A0A344PGK2_9RHOB</name>
<comment type="subcellular location">
    <subcellularLocation>
        <location evidence="1 9">Cytoplasm</location>
    </subcellularLocation>
</comment>
<dbReference type="Proteomes" id="UP000252023">
    <property type="component" value="Chromosome"/>
</dbReference>
<dbReference type="Gene3D" id="1.10.150.130">
    <property type="match status" value="1"/>
</dbReference>
<keyword evidence="13" id="KW-1185">Reference proteome</keyword>
<feature type="active site" evidence="9">
    <location>
        <position position="259"/>
    </location>
</feature>
<dbReference type="AlphaFoldDB" id="A0A344PGK2"/>
<evidence type="ECO:0000256" key="7">
    <source>
        <dbReference type="ARBA" id="ARBA00023172"/>
    </source>
</evidence>
<evidence type="ECO:0000256" key="4">
    <source>
        <dbReference type="ARBA" id="ARBA00022829"/>
    </source>
</evidence>
<dbReference type="GO" id="GO:0009037">
    <property type="term" value="F:tyrosine-based site-specific recombinase activity"/>
    <property type="evidence" value="ECO:0007669"/>
    <property type="project" value="UniProtKB-UniRule"/>
</dbReference>
<dbReference type="HAMAP" id="MF_01808">
    <property type="entry name" value="Recomb_XerC_XerD"/>
    <property type="match status" value="1"/>
</dbReference>
<evidence type="ECO:0000256" key="2">
    <source>
        <dbReference type="ARBA" id="ARBA00022490"/>
    </source>
</evidence>
<reference evidence="13" key="1">
    <citation type="submission" date="2018-07" db="EMBL/GenBank/DDBJ databases">
        <title>Genome sequencing of Paracoccus sp. SC2-6.</title>
        <authorList>
            <person name="Heo J."/>
            <person name="Kim S.-J."/>
            <person name="Kwon S.-W."/>
        </authorList>
    </citation>
    <scope>NUCLEOTIDE SEQUENCE [LARGE SCALE GENOMIC DNA]</scope>
    <source>
        <strain evidence="13">SC2-6</strain>
    </source>
</reference>
<keyword evidence="7 9" id="KW-0233">DNA recombination</keyword>
<dbReference type="InterPro" id="IPR044068">
    <property type="entry name" value="CB"/>
</dbReference>
<feature type="active site" evidence="9">
    <location>
        <position position="262"/>
    </location>
</feature>
<evidence type="ECO:0000259" key="10">
    <source>
        <dbReference type="PROSITE" id="PS51898"/>
    </source>
</evidence>
<dbReference type="GO" id="GO:0006313">
    <property type="term" value="P:DNA transposition"/>
    <property type="evidence" value="ECO:0007669"/>
    <property type="project" value="UniProtKB-UniRule"/>
</dbReference>
<keyword evidence="4 9" id="KW-0159">Chromosome partition</keyword>
<evidence type="ECO:0000313" key="12">
    <source>
        <dbReference type="EMBL" id="AXC48507.1"/>
    </source>
</evidence>
<evidence type="ECO:0000256" key="1">
    <source>
        <dbReference type="ARBA" id="ARBA00004496"/>
    </source>
</evidence>
<feature type="active site" evidence="9">
    <location>
        <position position="167"/>
    </location>
</feature>
<dbReference type="OrthoDB" id="9801717at2"/>
<dbReference type="InterPro" id="IPR002104">
    <property type="entry name" value="Integrase_catalytic"/>
</dbReference>
<evidence type="ECO:0000256" key="8">
    <source>
        <dbReference type="ARBA" id="ARBA00023306"/>
    </source>
</evidence>
<feature type="domain" description="Tyr recombinase" evidence="10">
    <location>
        <begin position="124"/>
        <end position="307"/>
    </location>
</feature>
<dbReference type="Pfam" id="PF02899">
    <property type="entry name" value="Phage_int_SAM_1"/>
    <property type="match status" value="1"/>
</dbReference>
<dbReference type="PANTHER" id="PTHR30349">
    <property type="entry name" value="PHAGE INTEGRASE-RELATED"/>
    <property type="match status" value="1"/>
</dbReference>
<feature type="domain" description="Core-binding (CB)" evidence="11">
    <location>
        <begin position="12"/>
        <end position="103"/>
    </location>
</feature>
<dbReference type="RefSeq" id="WP_114074827.1">
    <property type="nucleotide sequence ID" value="NZ_CP030918.1"/>
</dbReference>
<protein>
    <recommendedName>
        <fullName evidence="9">Tyrosine recombinase XerC</fullName>
    </recommendedName>
</protein>
<evidence type="ECO:0000256" key="5">
    <source>
        <dbReference type="ARBA" id="ARBA00022908"/>
    </source>
</evidence>
<evidence type="ECO:0000256" key="9">
    <source>
        <dbReference type="HAMAP-Rule" id="MF_01808"/>
    </source>
</evidence>
<feature type="active site" description="O-(3'-phospho-DNA)-tyrosine intermediate" evidence="9">
    <location>
        <position position="294"/>
    </location>
</feature>
<proteinExistence type="inferred from homology"/>
<evidence type="ECO:0000313" key="13">
    <source>
        <dbReference type="Proteomes" id="UP000252023"/>
    </source>
</evidence>
<keyword evidence="6 9" id="KW-0238">DNA-binding</keyword>
<comment type="subunit">
    <text evidence="9">Forms a cyclic heterotetrameric complex composed of two molecules of XerC and two molecules of XerD.</text>
</comment>
<sequence>MTKPPPPLALAPAMAEALAQWLAVQQGSRDRSPQTIRAYQTDLLAFLQFLGGHQGAPALPARLAGLGHSDMRAFAAAERSGGLGARSLARRLSAVRSFLRWISDREGFDASPALAVRGPRAARSLPRPLAAEDARAVIDMAAADHDTPWIAARDTAVLTLLYGCGLRISEALGLDGRDWPPQGGGLRIRGKGGRERIVPVLPVAEAAVAAYLAQCPWRSEADGPLFRGLRGGRLNQQTVGAVMARGRAALGLPQTATPHALRHSFATHLLAGGGDLRAIQELLGHARLSTTQIYTGVDDARLLEAFRAAHPRA</sequence>
<dbReference type="InterPro" id="IPR010998">
    <property type="entry name" value="Integrase_recombinase_N"/>
</dbReference>
<keyword evidence="8 9" id="KW-0131">Cell cycle</keyword>
<dbReference type="GO" id="GO:0051301">
    <property type="term" value="P:cell division"/>
    <property type="evidence" value="ECO:0007669"/>
    <property type="project" value="UniProtKB-KW"/>
</dbReference>
<dbReference type="InterPro" id="IPR050090">
    <property type="entry name" value="Tyrosine_recombinase_XerCD"/>
</dbReference>
<dbReference type="KEGG" id="pars:DRW48_01235"/>
<evidence type="ECO:0000256" key="6">
    <source>
        <dbReference type="ARBA" id="ARBA00023125"/>
    </source>
</evidence>
<dbReference type="GO" id="GO:0005737">
    <property type="term" value="C:cytoplasm"/>
    <property type="evidence" value="ECO:0007669"/>
    <property type="project" value="UniProtKB-SubCell"/>
</dbReference>
<dbReference type="SUPFAM" id="SSF47823">
    <property type="entry name" value="lambda integrase-like, N-terminal domain"/>
    <property type="match status" value="1"/>
</dbReference>